<dbReference type="Gene3D" id="2.160.20.10">
    <property type="entry name" value="Single-stranded right-handed beta-helix, Pectin lyase-like"/>
    <property type="match status" value="1"/>
</dbReference>
<dbReference type="SMART" id="SM00710">
    <property type="entry name" value="PbH1"/>
    <property type="match status" value="5"/>
</dbReference>
<reference evidence="2 3" key="1">
    <citation type="submission" date="2021-03" db="EMBL/GenBank/DDBJ databases">
        <authorList>
            <person name="Kim M.K."/>
        </authorList>
    </citation>
    <scope>NUCLEOTIDE SEQUENCE [LARGE SCALE GENOMIC DNA]</scope>
    <source>
        <strain evidence="2 3">BT507</strain>
    </source>
</reference>
<dbReference type="InterPro" id="IPR012334">
    <property type="entry name" value="Pectin_lyas_fold"/>
</dbReference>
<comment type="caution">
    <text evidence="2">The sequence shown here is derived from an EMBL/GenBank/DDBJ whole genome shotgun (WGS) entry which is preliminary data.</text>
</comment>
<dbReference type="InterPro" id="IPR011050">
    <property type="entry name" value="Pectin_lyase_fold/virulence"/>
</dbReference>
<dbReference type="EMBL" id="JAGETX010000004">
    <property type="protein sequence ID" value="MBO3270738.1"/>
    <property type="molecule type" value="Genomic_DNA"/>
</dbReference>
<evidence type="ECO:0000313" key="2">
    <source>
        <dbReference type="EMBL" id="MBO3270738.1"/>
    </source>
</evidence>
<dbReference type="RefSeq" id="WP_208307256.1">
    <property type="nucleotide sequence ID" value="NZ_JAGETX010000004.1"/>
</dbReference>
<evidence type="ECO:0000313" key="3">
    <source>
        <dbReference type="Proteomes" id="UP000670527"/>
    </source>
</evidence>
<evidence type="ECO:0000259" key="1">
    <source>
        <dbReference type="Pfam" id="PF12708"/>
    </source>
</evidence>
<keyword evidence="3" id="KW-1185">Reference proteome</keyword>
<dbReference type="Pfam" id="PF12708">
    <property type="entry name" value="Pect-lyase_RHGA_epim"/>
    <property type="match status" value="1"/>
</dbReference>
<feature type="domain" description="Rhamnogalacturonase A/B/Epimerase-like pectate lyase" evidence="1">
    <location>
        <begin position="33"/>
        <end position="85"/>
    </location>
</feature>
<dbReference type="Proteomes" id="UP000670527">
    <property type="component" value="Unassembled WGS sequence"/>
</dbReference>
<gene>
    <name evidence="2" type="ORF">J4D97_08770</name>
</gene>
<protein>
    <submittedName>
        <fullName evidence="2">Right-handed parallel beta-helix repeat-containing protein</fullName>
    </submittedName>
</protein>
<proteinExistence type="predicted"/>
<dbReference type="InterPro" id="IPR006626">
    <property type="entry name" value="PbH1"/>
</dbReference>
<organism evidence="2 3">
    <name type="scientific">Hymenobacter defluvii</name>
    <dbReference type="NCBI Taxonomy" id="2054411"/>
    <lineage>
        <taxon>Bacteria</taxon>
        <taxon>Pseudomonadati</taxon>
        <taxon>Bacteroidota</taxon>
        <taxon>Cytophagia</taxon>
        <taxon>Cytophagales</taxon>
        <taxon>Hymenobacteraceae</taxon>
        <taxon>Hymenobacter</taxon>
    </lineage>
</organism>
<name>A0ABS3TAR9_9BACT</name>
<dbReference type="SUPFAM" id="SSF51126">
    <property type="entry name" value="Pectin lyase-like"/>
    <property type="match status" value="1"/>
</dbReference>
<sequence>MLDRFVLLVITIASMLFNNSLVAQGVIKKDLRKDFGARGDGKTNDQVAFEKAAHFFNTLYKDPKQAATKSVLYIPKGIYIVGKQDSINTCTSCFDDANGKSQNIFYLNGIDLLNFKKCRNLTIIGQDSATTEIRYAAGLKYGSFDPKTGKPYKTPPGYFTDYTYAAKGGTCITLQECENVTVANLTVNGNSKNLIVGGAWGDTGIQLAFDGLFVSNSKNINVSNVSMHHLGRDGMQVLNHLSKTIESADIENIVVKNSSFNYNGRQGLSLTGVNGFKAYNSSFNQTGRVRNASTGRYLYSNPGAGVDLEPQDGFVLNVEFVNCQMINNSGQGMVSDKPEGNHPNTTKNIRVTGSTLWGVTNCSAWITQPGFSFKSCKIYGSFFHGCDAAREEDATTFEQCVFEDKAYGNRLVADTVHILSVEHMRKMRFTACRFISHRTPFLRIVPISQEMKDLPVFRECEFVYDNSQQPTTDASILAGGVFRGNTLFKDAAKHKGNARKLFYWGDSIRVTTTTLDASATMQLQAQNTSYIAQGNFTMGKATSVTVGNANQLTFASPTRSKAELHIGPTARMVVKSGGALEILPGMNVVIEGNLMVEDGAYVYIDPQAVVKTIGTGTVRISPKATKTKHPDFIEK</sequence>
<accession>A0ABS3TAR9</accession>
<dbReference type="InterPro" id="IPR024535">
    <property type="entry name" value="RHGA/B-epi-like_pectate_lyase"/>
</dbReference>